<dbReference type="EMBL" id="CP048286">
    <property type="protein sequence ID" value="QHW29863.1"/>
    <property type="molecule type" value="Genomic_DNA"/>
</dbReference>
<evidence type="ECO:0000313" key="3">
    <source>
        <dbReference type="Proteomes" id="UP000479114"/>
    </source>
</evidence>
<reference evidence="2 3" key="1">
    <citation type="submission" date="2020-02" db="EMBL/GenBank/DDBJ databases">
        <title>Paenibacillus sp. nov., isolated from rhizosphere soil of tomato.</title>
        <authorList>
            <person name="Weon H.-Y."/>
            <person name="Lee S.A."/>
        </authorList>
    </citation>
    <scope>NUCLEOTIDE SEQUENCE [LARGE SCALE GENOMIC DNA]</scope>
    <source>
        <strain evidence="2 3">14171R-81</strain>
    </source>
</reference>
<proteinExistence type="predicted"/>
<evidence type="ECO:0000256" key="1">
    <source>
        <dbReference type="SAM" id="Phobius"/>
    </source>
</evidence>
<dbReference type="RefSeq" id="WP_162638432.1">
    <property type="nucleotide sequence ID" value="NZ_CP048286.1"/>
</dbReference>
<organism evidence="2 3">
    <name type="scientific">Paenibacillus rhizovicinus</name>
    <dbReference type="NCBI Taxonomy" id="2704463"/>
    <lineage>
        <taxon>Bacteria</taxon>
        <taxon>Bacillati</taxon>
        <taxon>Bacillota</taxon>
        <taxon>Bacilli</taxon>
        <taxon>Bacillales</taxon>
        <taxon>Paenibacillaceae</taxon>
        <taxon>Paenibacillus</taxon>
    </lineage>
</organism>
<keyword evidence="1" id="KW-1133">Transmembrane helix</keyword>
<sequence length="118" mass="13102">MNEREQGERAGVKAALDRELGRLLFSGQEKVLGQTHPRGLQSRLHAIWNKELEIPLVPAAAIIAVLAGTLVLGRMRSDPIVDRTDSAVNRVLVVEGKNVYWQDDYERAVASIEAEDSR</sequence>
<accession>A0A6C0NVV5</accession>
<dbReference type="AlphaFoldDB" id="A0A6C0NVV5"/>
<gene>
    <name evidence="2" type="ORF">GZH47_02800</name>
</gene>
<protein>
    <submittedName>
        <fullName evidence="2">Uncharacterized protein</fullName>
    </submittedName>
</protein>
<dbReference type="Proteomes" id="UP000479114">
    <property type="component" value="Chromosome"/>
</dbReference>
<evidence type="ECO:0000313" key="2">
    <source>
        <dbReference type="EMBL" id="QHW29863.1"/>
    </source>
</evidence>
<name>A0A6C0NVV5_9BACL</name>
<dbReference type="KEGG" id="prz:GZH47_02800"/>
<feature type="transmembrane region" description="Helical" evidence="1">
    <location>
        <begin position="54"/>
        <end position="73"/>
    </location>
</feature>
<keyword evidence="1" id="KW-0472">Membrane</keyword>
<keyword evidence="3" id="KW-1185">Reference proteome</keyword>
<keyword evidence="1" id="KW-0812">Transmembrane</keyword>